<evidence type="ECO:0000256" key="2">
    <source>
        <dbReference type="ARBA" id="ARBA00023125"/>
    </source>
</evidence>
<dbReference type="PANTHER" id="PTHR46796">
    <property type="entry name" value="HTH-TYPE TRANSCRIPTIONAL ACTIVATOR RHAS-RELATED"/>
    <property type="match status" value="1"/>
</dbReference>
<keyword evidence="3" id="KW-0804">Transcription</keyword>
<dbReference type="SUPFAM" id="SSF46689">
    <property type="entry name" value="Homeodomain-like"/>
    <property type="match status" value="1"/>
</dbReference>
<comment type="caution">
    <text evidence="5">The sequence shown here is derived from an EMBL/GenBank/DDBJ whole genome shotgun (WGS) entry which is preliminary data.</text>
</comment>
<dbReference type="RefSeq" id="WP_164576361.1">
    <property type="nucleotide sequence ID" value="NZ_CAXURF020000005.1"/>
</dbReference>
<gene>
    <name evidence="5" type="ORF">GR204_09305</name>
</gene>
<evidence type="ECO:0000313" key="5">
    <source>
        <dbReference type="EMBL" id="NEI34198.1"/>
    </source>
</evidence>
<dbReference type="InterPro" id="IPR009057">
    <property type="entry name" value="Homeodomain-like_sf"/>
</dbReference>
<organism evidence="5 6">
    <name type="scientific">Rhizobium leguminosarum</name>
    <dbReference type="NCBI Taxonomy" id="384"/>
    <lineage>
        <taxon>Bacteria</taxon>
        <taxon>Pseudomonadati</taxon>
        <taxon>Pseudomonadota</taxon>
        <taxon>Alphaproteobacteria</taxon>
        <taxon>Hyphomicrobiales</taxon>
        <taxon>Rhizobiaceae</taxon>
        <taxon>Rhizobium/Agrobacterium group</taxon>
        <taxon>Rhizobium</taxon>
    </lineage>
</organism>
<reference evidence="5 6" key="1">
    <citation type="submission" date="2019-12" db="EMBL/GenBank/DDBJ databases">
        <title>Rhizobium genotypes associated with high levels of biological nitrogen fixation by grain legumes in a temperate-maritime cropping system.</title>
        <authorList>
            <person name="Maluk M."/>
            <person name="Francesc Ferrando Molina F."/>
            <person name="Lopez Del Egido L."/>
            <person name="Lafos M."/>
            <person name="Langarica-Fuentes A."/>
            <person name="Gebre Yohannes G."/>
            <person name="Young M.W."/>
            <person name="Martin P."/>
            <person name="Gantlett R."/>
            <person name="Kenicer G."/>
            <person name="Hawes C."/>
            <person name="Begg G.S."/>
            <person name="Quilliam R.S."/>
            <person name="Squire G.R."/>
            <person name="Poole P.S."/>
            <person name="Young P.W."/>
            <person name="Iannetta P.M."/>
            <person name="James E.K."/>
        </authorList>
    </citation>
    <scope>NUCLEOTIDE SEQUENCE [LARGE SCALE GENOMIC DNA]</scope>
    <source>
        <strain evidence="5 6">JHI1096</strain>
    </source>
</reference>
<dbReference type="EMBL" id="WUEZ01000009">
    <property type="protein sequence ID" value="NEI34198.1"/>
    <property type="molecule type" value="Genomic_DNA"/>
</dbReference>
<keyword evidence="2" id="KW-0238">DNA-binding</keyword>
<dbReference type="PANTHER" id="PTHR46796:SF6">
    <property type="entry name" value="ARAC SUBFAMILY"/>
    <property type="match status" value="1"/>
</dbReference>
<name>A0A6P0B450_RHILE</name>
<dbReference type="Pfam" id="PF12833">
    <property type="entry name" value="HTH_18"/>
    <property type="match status" value="1"/>
</dbReference>
<dbReference type="SMART" id="SM00342">
    <property type="entry name" value="HTH_ARAC"/>
    <property type="match status" value="1"/>
</dbReference>
<evidence type="ECO:0000256" key="3">
    <source>
        <dbReference type="ARBA" id="ARBA00023163"/>
    </source>
</evidence>
<evidence type="ECO:0000313" key="6">
    <source>
        <dbReference type="Proteomes" id="UP000471560"/>
    </source>
</evidence>
<feature type="domain" description="HTH araC/xylS-type" evidence="4">
    <location>
        <begin position="216"/>
        <end position="320"/>
    </location>
</feature>
<dbReference type="PROSITE" id="PS01124">
    <property type="entry name" value="HTH_ARAC_FAMILY_2"/>
    <property type="match status" value="1"/>
</dbReference>
<dbReference type="InterPro" id="IPR050204">
    <property type="entry name" value="AraC_XylS_family_regulators"/>
</dbReference>
<evidence type="ECO:0000259" key="4">
    <source>
        <dbReference type="PROSITE" id="PS01124"/>
    </source>
</evidence>
<accession>A0A6P0B450</accession>
<dbReference type="AlphaFoldDB" id="A0A6P0B450"/>
<dbReference type="Gene3D" id="1.10.10.60">
    <property type="entry name" value="Homeodomain-like"/>
    <property type="match status" value="1"/>
</dbReference>
<dbReference type="PRINTS" id="PR00032">
    <property type="entry name" value="HTHARAC"/>
</dbReference>
<evidence type="ECO:0000256" key="1">
    <source>
        <dbReference type="ARBA" id="ARBA00023015"/>
    </source>
</evidence>
<dbReference type="InterPro" id="IPR020449">
    <property type="entry name" value="Tscrpt_reg_AraC-type_HTH"/>
</dbReference>
<keyword evidence="1" id="KW-0805">Transcription regulation</keyword>
<dbReference type="Proteomes" id="UP000471560">
    <property type="component" value="Unassembled WGS sequence"/>
</dbReference>
<dbReference type="GO" id="GO:0003700">
    <property type="term" value="F:DNA-binding transcription factor activity"/>
    <property type="evidence" value="ECO:0007669"/>
    <property type="project" value="InterPro"/>
</dbReference>
<sequence length="326" mass="36813">MLSLTTTVFSISKAQQADSAQRWCDYMGEVYYPLDCTPLDPRSFEGSLTALQLSNLGISKFTADALRTVRRQQLSGTEDVVFIFPTREREHFGHLGIEDDVGPGEMYVLNSSEPYWTQIANKTQNVTIKVPANCVRERFPLLDRTYGRRDIANAGMVPIVAQLALQTFNMVPLVDQQVLKRTEDNILDLMCIMLETRNVSDVPESTTVALSDITFQRLSSFLSLHFRDPGLAPEHAATSLRVSLRYVHKVYQMHGTTFGRELMGLRLREADRLLRAPYGKNALPLPISEVAYICGFSSQSHFSARYKENFGFTPNERRLSLSEDTA</sequence>
<dbReference type="InterPro" id="IPR018060">
    <property type="entry name" value="HTH_AraC"/>
</dbReference>
<dbReference type="GO" id="GO:0043565">
    <property type="term" value="F:sequence-specific DNA binding"/>
    <property type="evidence" value="ECO:0007669"/>
    <property type="project" value="InterPro"/>
</dbReference>
<proteinExistence type="predicted"/>
<dbReference type="Pfam" id="PF14525">
    <property type="entry name" value="AraC_binding_2"/>
    <property type="match status" value="1"/>
</dbReference>
<dbReference type="InterPro" id="IPR035418">
    <property type="entry name" value="AraC-bd_2"/>
</dbReference>
<protein>
    <submittedName>
        <fullName evidence="5">Helix-turn-helix domain-containing protein</fullName>
    </submittedName>
</protein>